<proteinExistence type="inferred from homology"/>
<dbReference type="EC" id="1.7.1.17" evidence="6"/>
<accession>A0A0D9AN70</accession>
<feature type="binding site" evidence="6">
    <location>
        <begin position="16"/>
        <end position="18"/>
    </location>
    <ligand>
        <name>FMN</name>
        <dbReference type="ChEBI" id="CHEBI:58210"/>
    </ligand>
</feature>
<comment type="function">
    <text evidence="6">Also exhibits azoreductase activity. Catalyzes the reductive cleavage of the azo bond in aromatic azo compounds to the corresponding amines.</text>
</comment>
<dbReference type="AlphaFoldDB" id="A0A0D9AN70"/>
<evidence type="ECO:0000313" key="9">
    <source>
        <dbReference type="Proteomes" id="UP000032487"/>
    </source>
</evidence>
<reference evidence="8 9" key="1">
    <citation type="submission" date="2015-02" db="EMBL/GenBank/DDBJ databases">
        <title>Draft genome sequence of Pseudomonas stutzeri NT0128 isolated from wheat (Triticum turgidum) rhizosphere.</title>
        <authorList>
            <person name="Tovi N."/>
            <person name="Frenk S."/>
            <person name="Hadar Y."/>
            <person name="Minz D."/>
        </authorList>
    </citation>
    <scope>NUCLEOTIDE SEQUENCE [LARGE SCALE GENOMIC DNA]</scope>
    <source>
        <strain evidence="8 9">NT0128</strain>
    </source>
</reference>
<evidence type="ECO:0000259" key="7">
    <source>
        <dbReference type="Pfam" id="PF02525"/>
    </source>
</evidence>
<dbReference type="HAMAP" id="MF_01216">
    <property type="entry name" value="Azoreductase_type1"/>
    <property type="match status" value="1"/>
</dbReference>
<evidence type="ECO:0000256" key="4">
    <source>
        <dbReference type="ARBA" id="ARBA00023027"/>
    </source>
</evidence>
<dbReference type="PATRIC" id="fig|316.101.peg.4553"/>
<keyword evidence="2 6" id="KW-0288">FMN</keyword>
<dbReference type="RefSeq" id="WP_045162135.1">
    <property type="nucleotide sequence ID" value="NZ_JYHV01000016.1"/>
</dbReference>
<evidence type="ECO:0000256" key="5">
    <source>
        <dbReference type="ARBA" id="ARBA00048542"/>
    </source>
</evidence>
<dbReference type="InterPro" id="IPR023048">
    <property type="entry name" value="NADH:quinone_OxRdtase_FMN_depd"/>
</dbReference>
<dbReference type="GO" id="GO:0010181">
    <property type="term" value="F:FMN binding"/>
    <property type="evidence" value="ECO:0007669"/>
    <property type="project" value="UniProtKB-UniRule"/>
</dbReference>
<comment type="caution">
    <text evidence="6">Lacks conserved residue(s) required for the propagation of feature annotation.</text>
</comment>
<comment type="subunit">
    <text evidence="6">Homodimer.</text>
</comment>
<feature type="domain" description="Flavodoxin-like fold" evidence="7">
    <location>
        <begin position="4"/>
        <end position="206"/>
    </location>
</feature>
<dbReference type="Proteomes" id="UP000032487">
    <property type="component" value="Unassembled WGS sequence"/>
</dbReference>
<evidence type="ECO:0000256" key="6">
    <source>
        <dbReference type="HAMAP-Rule" id="MF_01216"/>
    </source>
</evidence>
<dbReference type="InterPro" id="IPR050104">
    <property type="entry name" value="FMN-dep_NADH:Q_OxRdtase_AzoR1"/>
</dbReference>
<dbReference type="EMBL" id="JYHV01000016">
    <property type="protein sequence ID" value="KJH82144.1"/>
    <property type="molecule type" value="Genomic_DNA"/>
</dbReference>
<sequence length="209" mass="23099">MEQLLVINTSPQRSASYSRQMTERFVRSWRLRYPSGEIVYRELGNQPIPHVDERWVQAAFTPPEGRDSQQKDILALSDELVSELKQATQIVIGCPMHNLSVPSTLKAYIDQIIRMGITTRLVPGTPGSPYAGLLLDKKAYLLLVRGGHGYGEGGAYTHMNFQEPYLTAVLGMLGIHDVATVSLEYTAIGGDQLDEAVKRASSRIDALLG</sequence>
<gene>
    <name evidence="6" type="primary">azoR</name>
    <name evidence="8" type="ORF">UF78_10410</name>
</gene>
<comment type="catalytic activity">
    <reaction evidence="6">
        <text>2 a quinone + NADH + H(+) = 2 a 1,4-benzosemiquinone + NAD(+)</text>
        <dbReference type="Rhea" id="RHEA:65952"/>
        <dbReference type="ChEBI" id="CHEBI:15378"/>
        <dbReference type="ChEBI" id="CHEBI:57540"/>
        <dbReference type="ChEBI" id="CHEBI:57945"/>
        <dbReference type="ChEBI" id="CHEBI:132124"/>
        <dbReference type="ChEBI" id="CHEBI:134225"/>
    </reaction>
</comment>
<keyword evidence="3 6" id="KW-0560">Oxidoreductase</keyword>
<comment type="catalytic activity">
    <reaction evidence="5">
        <text>N,N-dimethyl-1,4-phenylenediamine + anthranilate + 2 NAD(+) = 2-(4-dimethylaminophenyl)diazenylbenzoate + 2 NADH + 2 H(+)</text>
        <dbReference type="Rhea" id="RHEA:55872"/>
        <dbReference type="ChEBI" id="CHEBI:15378"/>
        <dbReference type="ChEBI" id="CHEBI:15783"/>
        <dbReference type="ChEBI" id="CHEBI:16567"/>
        <dbReference type="ChEBI" id="CHEBI:57540"/>
        <dbReference type="ChEBI" id="CHEBI:57945"/>
        <dbReference type="ChEBI" id="CHEBI:71579"/>
        <dbReference type="EC" id="1.7.1.17"/>
    </reaction>
    <physiologicalReaction direction="right-to-left" evidence="5">
        <dbReference type="Rhea" id="RHEA:55874"/>
    </physiologicalReaction>
</comment>
<dbReference type="EC" id="1.6.5.-" evidence="6"/>
<dbReference type="GO" id="GO:0009055">
    <property type="term" value="F:electron transfer activity"/>
    <property type="evidence" value="ECO:0007669"/>
    <property type="project" value="UniProtKB-UniRule"/>
</dbReference>
<dbReference type="SUPFAM" id="SSF52218">
    <property type="entry name" value="Flavoproteins"/>
    <property type="match status" value="1"/>
</dbReference>
<comment type="cofactor">
    <cofactor evidence="6">
        <name>FMN</name>
        <dbReference type="ChEBI" id="CHEBI:58210"/>
    </cofactor>
    <text evidence="6">Binds 1 FMN per subunit.</text>
</comment>
<evidence type="ECO:0000256" key="3">
    <source>
        <dbReference type="ARBA" id="ARBA00023002"/>
    </source>
</evidence>
<dbReference type="OrthoDB" id="9787136at2"/>
<dbReference type="GO" id="GO:0016652">
    <property type="term" value="F:oxidoreductase activity, acting on NAD(P)H as acceptor"/>
    <property type="evidence" value="ECO:0007669"/>
    <property type="project" value="UniProtKB-UniRule"/>
</dbReference>
<dbReference type="PANTHER" id="PTHR43741:SF2">
    <property type="entry name" value="FMN-DEPENDENT NADH:QUINONE OXIDOREDUCTASE"/>
    <property type="match status" value="1"/>
</dbReference>
<evidence type="ECO:0000256" key="1">
    <source>
        <dbReference type="ARBA" id="ARBA00022630"/>
    </source>
</evidence>
<comment type="function">
    <text evidence="6">Quinone reductase that provides resistance to thiol-specific stress caused by electrophilic quinones.</text>
</comment>
<evidence type="ECO:0000256" key="2">
    <source>
        <dbReference type="ARBA" id="ARBA00022643"/>
    </source>
</evidence>
<dbReference type="Pfam" id="PF02525">
    <property type="entry name" value="Flavodoxin_2"/>
    <property type="match status" value="1"/>
</dbReference>
<evidence type="ECO:0000313" key="8">
    <source>
        <dbReference type="EMBL" id="KJH82144.1"/>
    </source>
</evidence>
<comment type="similarity">
    <text evidence="6">Belongs to the azoreductase type 1 family.</text>
</comment>
<keyword evidence="4 6" id="KW-0520">NAD</keyword>
<keyword evidence="1 6" id="KW-0285">Flavoprotein</keyword>
<dbReference type="InterPro" id="IPR003680">
    <property type="entry name" value="Flavodoxin_fold"/>
</dbReference>
<dbReference type="GO" id="GO:0016655">
    <property type="term" value="F:oxidoreductase activity, acting on NAD(P)H, quinone or similar compound as acceptor"/>
    <property type="evidence" value="ECO:0007669"/>
    <property type="project" value="InterPro"/>
</dbReference>
<protein>
    <recommendedName>
        <fullName evidence="6">FMN dependent NADH:quinone oxidoreductase</fullName>
        <ecNumber evidence="6">1.6.5.-</ecNumber>
    </recommendedName>
    <alternativeName>
        <fullName evidence="6">Azo-dye reductase</fullName>
    </alternativeName>
    <alternativeName>
        <fullName evidence="6">FMN-dependent NADH-azo compound oxidoreductase</fullName>
    </alternativeName>
    <alternativeName>
        <fullName evidence="6">FMN-dependent NADH-azoreductase</fullName>
        <ecNumber evidence="6">1.7.1.17</ecNumber>
    </alternativeName>
</protein>
<dbReference type="InterPro" id="IPR029039">
    <property type="entry name" value="Flavoprotein-like_sf"/>
</dbReference>
<organism evidence="8 9">
    <name type="scientific">Stutzerimonas stutzeri</name>
    <name type="common">Pseudomonas stutzeri</name>
    <dbReference type="NCBI Taxonomy" id="316"/>
    <lineage>
        <taxon>Bacteria</taxon>
        <taxon>Pseudomonadati</taxon>
        <taxon>Pseudomonadota</taxon>
        <taxon>Gammaproteobacteria</taxon>
        <taxon>Pseudomonadales</taxon>
        <taxon>Pseudomonadaceae</taxon>
        <taxon>Stutzerimonas</taxon>
    </lineage>
</organism>
<comment type="caution">
    <text evidence="8">The sequence shown here is derived from an EMBL/GenBank/DDBJ whole genome shotgun (WGS) entry which is preliminary data.</text>
</comment>
<feature type="binding site" evidence="6">
    <location>
        <position position="10"/>
    </location>
    <ligand>
        <name>FMN</name>
        <dbReference type="ChEBI" id="CHEBI:58210"/>
    </ligand>
</feature>
<dbReference type="Gene3D" id="3.40.50.360">
    <property type="match status" value="1"/>
</dbReference>
<dbReference type="PANTHER" id="PTHR43741">
    <property type="entry name" value="FMN-DEPENDENT NADH-AZOREDUCTASE 1"/>
    <property type="match status" value="1"/>
</dbReference>
<name>A0A0D9AN70_STUST</name>